<protein>
    <submittedName>
        <fullName evidence="2">Uncharacterized protein</fullName>
    </submittedName>
</protein>
<sequence>MLRSKFSALYVSSGTVDMFACNTPANRTPHTVISPFSQLLASIILPPFFVLFIKNYTKMPILTTLTNNSGHRFY</sequence>
<dbReference type="AlphaFoldDB" id="A0A8H9DA13"/>
<evidence type="ECO:0000313" key="2">
    <source>
        <dbReference type="EMBL" id="CAE6511551.1"/>
    </source>
</evidence>
<dbReference type="EMBL" id="CAJNAP010000028">
    <property type="protein sequence ID" value="CAE6511551.1"/>
    <property type="molecule type" value="Genomic_DNA"/>
</dbReference>
<evidence type="ECO:0000313" key="3">
    <source>
        <dbReference type="Proteomes" id="UP000601736"/>
    </source>
</evidence>
<keyword evidence="1" id="KW-0472">Membrane</keyword>
<comment type="caution">
    <text evidence="2">The sequence shown here is derived from an EMBL/GenBank/DDBJ whole genome shotgun (WGS) entry which is preliminary data.</text>
</comment>
<evidence type="ECO:0000256" key="1">
    <source>
        <dbReference type="SAM" id="Phobius"/>
    </source>
</evidence>
<keyword evidence="1" id="KW-0812">Transmembrane</keyword>
<organism evidence="2 3">
    <name type="scientific">Nitrosomonas nitrosa</name>
    <dbReference type="NCBI Taxonomy" id="52442"/>
    <lineage>
        <taxon>Bacteria</taxon>
        <taxon>Pseudomonadati</taxon>
        <taxon>Pseudomonadota</taxon>
        <taxon>Betaproteobacteria</taxon>
        <taxon>Nitrosomonadales</taxon>
        <taxon>Nitrosomonadaceae</taxon>
        <taxon>Nitrosomonas</taxon>
    </lineage>
</organism>
<accession>A0A8H9DA13</accession>
<proteinExistence type="predicted"/>
<reference evidence="2" key="1">
    <citation type="submission" date="2021-02" db="EMBL/GenBank/DDBJ databases">
        <authorList>
            <person name="Han P."/>
        </authorList>
    </citation>
    <scope>NUCLEOTIDE SEQUENCE</scope>
    <source>
        <strain evidence="2">Nitrosomonas nitrosa 18-3D</strain>
    </source>
</reference>
<gene>
    <name evidence="2" type="ORF">NMYAN_340014</name>
</gene>
<dbReference type="Proteomes" id="UP000601736">
    <property type="component" value="Unassembled WGS sequence"/>
</dbReference>
<name>A0A8H9DA13_9PROT</name>
<feature type="transmembrane region" description="Helical" evidence="1">
    <location>
        <begin position="32"/>
        <end position="53"/>
    </location>
</feature>
<keyword evidence="1" id="KW-1133">Transmembrane helix</keyword>